<dbReference type="SUPFAM" id="SSF52540">
    <property type="entry name" value="P-loop containing nucleoside triphosphate hydrolases"/>
    <property type="match status" value="1"/>
</dbReference>
<dbReference type="PANTHER" id="PTHR34388">
    <property type="entry name" value="DNA POLYMERASE III SUBUNIT DELTA"/>
    <property type="match status" value="1"/>
</dbReference>
<dbReference type="GO" id="GO:0009360">
    <property type="term" value="C:DNA polymerase III complex"/>
    <property type="evidence" value="ECO:0007669"/>
    <property type="project" value="TreeGrafter"/>
</dbReference>
<evidence type="ECO:0000256" key="7">
    <source>
        <dbReference type="ARBA" id="ARBA00049244"/>
    </source>
</evidence>
<dbReference type="SUPFAM" id="SSF48019">
    <property type="entry name" value="post-AAA+ oligomerization domain-like"/>
    <property type="match status" value="1"/>
</dbReference>
<dbReference type="InterPro" id="IPR027417">
    <property type="entry name" value="P-loop_NTPase"/>
</dbReference>
<sequence length="344" mass="37141">MQQFLTGCSCFYPWSVAADLKPAYLIGGTDRPKVDRALERLRGRFDADAVERLRASEASGEEVVASCNAMGLFASGGRLIAVDGVESWKAADVAAVAAYLKAPSPDTTLALVAGEIKKDSALAKAVAAVGDLLLWDVPQKTLPSWVLEQFKLHGVSADIDACRLLIELVGEDLYELASEVDKIATWAGAGATITDHEIEELVAPRAEASGFALTDAWGQRDIASVLKASETLMERSGDPRSKSIPILVGQLTNHVARVKTCQQFESQGISAKEAATQMKRHPFYVGKLYTQARNFSAEELRNVTIRLAELDFALKGGSRIANDLELERALIDITARREPAGRNA</sequence>
<evidence type="ECO:0000259" key="8">
    <source>
        <dbReference type="Pfam" id="PF21694"/>
    </source>
</evidence>
<dbReference type="AlphaFoldDB" id="A0A6J6P024"/>
<evidence type="ECO:0000256" key="2">
    <source>
        <dbReference type="ARBA" id="ARBA00022679"/>
    </source>
</evidence>
<dbReference type="EC" id="2.7.7.7" evidence="1"/>
<comment type="catalytic activity">
    <reaction evidence="7">
        <text>DNA(n) + a 2'-deoxyribonucleoside 5'-triphosphate = DNA(n+1) + diphosphate</text>
        <dbReference type="Rhea" id="RHEA:22508"/>
        <dbReference type="Rhea" id="RHEA-COMP:17339"/>
        <dbReference type="Rhea" id="RHEA-COMP:17340"/>
        <dbReference type="ChEBI" id="CHEBI:33019"/>
        <dbReference type="ChEBI" id="CHEBI:61560"/>
        <dbReference type="ChEBI" id="CHEBI:173112"/>
        <dbReference type="EC" id="2.7.7.7"/>
    </reaction>
</comment>
<evidence type="ECO:0000256" key="5">
    <source>
        <dbReference type="ARBA" id="ARBA00022932"/>
    </source>
</evidence>
<dbReference type="NCBIfam" id="TIGR01128">
    <property type="entry name" value="holA"/>
    <property type="match status" value="1"/>
</dbReference>
<evidence type="ECO:0000256" key="1">
    <source>
        <dbReference type="ARBA" id="ARBA00012417"/>
    </source>
</evidence>
<evidence type="ECO:0000256" key="6">
    <source>
        <dbReference type="ARBA" id="ARBA00034754"/>
    </source>
</evidence>
<reference evidence="9" key="1">
    <citation type="submission" date="2020-05" db="EMBL/GenBank/DDBJ databases">
        <authorList>
            <person name="Chiriac C."/>
            <person name="Salcher M."/>
            <person name="Ghai R."/>
            <person name="Kavagutti S V."/>
        </authorList>
    </citation>
    <scope>NUCLEOTIDE SEQUENCE</scope>
</reference>
<dbReference type="Pfam" id="PF21694">
    <property type="entry name" value="DNA_pol3_delta_C"/>
    <property type="match status" value="1"/>
</dbReference>
<dbReference type="InterPro" id="IPR005790">
    <property type="entry name" value="DNA_polIII_delta"/>
</dbReference>
<dbReference type="Gene3D" id="1.10.8.60">
    <property type="match status" value="1"/>
</dbReference>
<keyword evidence="3" id="KW-0548">Nucleotidyltransferase</keyword>
<dbReference type="GO" id="GO:0003677">
    <property type="term" value="F:DNA binding"/>
    <property type="evidence" value="ECO:0007669"/>
    <property type="project" value="InterPro"/>
</dbReference>
<organism evidence="9">
    <name type="scientific">freshwater metagenome</name>
    <dbReference type="NCBI Taxonomy" id="449393"/>
    <lineage>
        <taxon>unclassified sequences</taxon>
        <taxon>metagenomes</taxon>
        <taxon>ecological metagenomes</taxon>
    </lineage>
</organism>
<feature type="domain" description="DNA polymerase III delta subunit-like C-terminal" evidence="8">
    <location>
        <begin position="209"/>
        <end position="330"/>
    </location>
</feature>
<keyword evidence="5" id="KW-0239">DNA-directed DNA polymerase</keyword>
<dbReference type="Gene3D" id="3.40.50.300">
    <property type="entry name" value="P-loop containing nucleotide triphosphate hydrolases"/>
    <property type="match status" value="1"/>
</dbReference>
<dbReference type="EMBL" id="CAEZXP010000001">
    <property type="protein sequence ID" value="CAB4692441.1"/>
    <property type="molecule type" value="Genomic_DNA"/>
</dbReference>
<evidence type="ECO:0000313" key="9">
    <source>
        <dbReference type="EMBL" id="CAB4692441.1"/>
    </source>
</evidence>
<dbReference type="InterPro" id="IPR008921">
    <property type="entry name" value="DNA_pol3_clamp-load_cplx_C"/>
</dbReference>
<dbReference type="PANTHER" id="PTHR34388:SF1">
    <property type="entry name" value="DNA POLYMERASE III SUBUNIT DELTA"/>
    <property type="match status" value="1"/>
</dbReference>
<keyword evidence="4" id="KW-0235">DNA replication</keyword>
<comment type="similarity">
    <text evidence="6">Belongs to the DNA polymerase HolA subunit family.</text>
</comment>
<accession>A0A6J6P024</accession>
<name>A0A6J6P024_9ZZZZ</name>
<evidence type="ECO:0000256" key="3">
    <source>
        <dbReference type="ARBA" id="ARBA00022695"/>
    </source>
</evidence>
<dbReference type="Gene3D" id="1.20.272.10">
    <property type="match status" value="1"/>
</dbReference>
<protein>
    <recommendedName>
        <fullName evidence="1">DNA-directed DNA polymerase</fullName>
        <ecNumber evidence="1">2.7.7.7</ecNumber>
    </recommendedName>
</protein>
<dbReference type="InterPro" id="IPR048466">
    <property type="entry name" value="DNA_pol3_delta-like_C"/>
</dbReference>
<dbReference type="GO" id="GO:0006261">
    <property type="term" value="P:DNA-templated DNA replication"/>
    <property type="evidence" value="ECO:0007669"/>
    <property type="project" value="TreeGrafter"/>
</dbReference>
<gene>
    <name evidence="9" type="ORF">UFOPK2399_00815</name>
</gene>
<proteinExistence type="inferred from homology"/>
<evidence type="ECO:0000256" key="4">
    <source>
        <dbReference type="ARBA" id="ARBA00022705"/>
    </source>
</evidence>
<dbReference type="GO" id="GO:0003887">
    <property type="term" value="F:DNA-directed DNA polymerase activity"/>
    <property type="evidence" value="ECO:0007669"/>
    <property type="project" value="UniProtKB-KW"/>
</dbReference>
<keyword evidence="2" id="KW-0808">Transferase</keyword>